<evidence type="ECO:0000256" key="4">
    <source>
        <dbReference type="ARBA" id="ARBA00023274"/>
    </source>
</evidence>
<dbReference type="PANTHER" id="PTHR11594">
    <property type="entry name" value="40S RIBOSOMAL PROTEIN S27"/>
    <property type="match status" value="1"/>
</dbReference>
<evidence type="ECO:0000256" key="3">
    <source>
        <dbReference type="ARBA" id="ARBA00022980"/>
    </source>
</evidence>
<evidence type="ECO:0000256" key="1">
    <source>
        <dbReference type="ARBA" id="ARBA00010919"/>
    </source>
</evidence>
<keyword evidence="5 6" id="KW-0479">Metal-binding</keyword>
<dbReference type="EMBL" id="DTDH01000130">
    <property type="protein sequence ID" value="HGT98607.1"/>
    <property type="molecule type" value="Genomic_DNA"/>
</dbReference>
<dbReference type="GO" id="GO:0003735">
    <property type="term" value="F:structural constituent of ribosome"/>
    <property type="evidence" value="ECO:0007669"/>
    <property type="project" value="InterPro"/>
</dbReference>
<dbReference type="SUPFAM" id="SSF57829">
    <property type="entry name" value="Zn-binding ribosomal proteins"/>
    <property type="match status" value="1"/>
</dbReference>
<dbReference type="PROSITE" id="PS01168">
    <property type="entry name" value="RIBOSOMAL_S27E"/>
    <property type="match status" value="1"/>
</dbReference>
<dbReference type="EMBL" id="DTAU01000132">
    <property type="protein sequence ID" value="HFQ79419.1"/>
    <property type="molecule type" value="Genomic_DNA"/>
</dbReference>
<dbReference type="GO" id="GO:0005840">
    <property type="term" value="C:ribosome"/>
    <property type="evidence" value="ECO:0007669"/>
    <property type="project" value="UniProtKB-KW"/>
</dbReference>
<dbReference type="NCBIfam" id="NF001629">
    <property type="entry name" value="PRK00415.1"/>
    <property type="match status" value="1"/>
</dbReference>
<proteinExistence type="inferred from homology"/>
<evidence type="ECO:0000313" key="8">
    <source>
        <dbReference type="EMBL" id="HGT98607.1"/>
    </source>
</evidence>
<feature type="binding site" evidence="5">
    <location>
        <position position="40"/>
    </location>
    <ligand>
        <name>Zn(2+)</name>
        <dbReference type="ChEBI" id="CHEBI:29105"/>
    </ligand>
</feature>
<keyword evidence="3 5" id="KW-0689">Ribosomal protein</keyword>
<gene>
    <name evidence="5" type="primary">rps27e</name>
    <name evidence="7" type="ORF">ENT99_06980</name>
    <name evidence="8" type="ORF">ENU64_04175</name>
</gene>
<comment type="caution">
    <text evidence="8">The sequence shown here is derived from an EMBL/GenBank/DDBJ whole genome shotgun (WGS) entry which is preliminary data.</text>
</comment>
<comment type="cofactor">
    <cofactor evidence="5 6">
        <name>Zn(2+)</name>
        <dbReference type="ChEBI" id="CHEBI:29105"/>
    </cofactor>
    <text evidence="5 6">Binds 1 zinc ion per subunit.</text>
</comment>
<dbReference type="InterPro" id="IPR000592">
    <property type="entry name" value="Ribosomal_eS27"/>
</dbReference>
<name>A0A7J3MYI3_9CREN</name>
<dbReference type="InterPro" id="IPR011332">
    <property type="entry name" value="Ribosomal_zn-bd"/>
</dbReference>
<comment type="subunit">
    <text evidence="5">Part of the 30S ribosomal subunit.</text>
</comment>
<evidence type="ECO:0000256" key="6">
    <source>
        <dbReference type="RuleBase" id="RU000671"/>
    </source>
</evidence>
<sequence>MAKKKRILIPEPRSRFIRVKCTVCGNEQVVFDHATFPSRCLVCGTQIVQPTGGKVKLINAEVVKTLD</sequence>
<dbReference type="Pfam" id="PF01667">
    <property type="entry name" value="Ribosomal_S27e"/>
    <property type="match status" value="1"/>
</dbReference>
<protein>
    <recommendedName>
        <fullName evidence="5">Small ribosomal subunit protein eS27</fullName>
    </recommendedName>
</protein>
<feature type="binding site" evidence="5">
    <location>
        <position position="21"/>
    </location>
    <ligand>
        <name>Zn(2+)</name>
        <dbReference type="ChEBI" id="CHEBI:29105"/>
    </ligand>
</feature>
<dbReference type="AlphaFoldDB" id="A0A7J3MYI3"/>
<accession>A0A7J3MYI3</accession>
<feature type="zinc finger region" description="C4-type" evidence="5">
    <location>
        <begin position="21"/>
        <end position="43"/>
    </location>
</feature>
<reference evidence="8" key="1">
    <citation type="journal article" date="2020" name="mSystems">
        <title>Genome- and Community-Level Interaction Insights into Carbon Utilization and Element Cycling Functions of Hydrothermarchaeota in Hydrothermal Sediment.</title>
        <authorList>
            <person name="Zhou Z."/>
            <person name="Liu Y."/>
            <person name="Xu W."/>
            <person name="Pan J."/>
            <person name="Luo Z.H."/>
            <person name="Li M."/>
        </authorList>
    </citation>
    <scope>NUCLEOTIDE SEQUENCE [LARGE SCALE GENOMIC DNA]</scope>
    <source>
        <strain evidence="7">SpSt-629</strain>
        <strain evidence="8">SpSt-688</strain>
    </source>
</reference>
<evidence type="ECO:0000256" key="2">
    <source>
        <dbReference type="ARBA" id="ARBA00022833"/>
    </source>
</evidence>
<evidence type="ECO:0000256" key="5">
    <source>
        <dbReference type="HAMAP-Rule" id="MF_00371"/>
    </source>
</evidence>
<dbReference type="Gene3D" id="2.20.25.100">
    <property type="entry name" value="Zn-binding ribosomal proteins"/>
    <property type="match status" value="1"/>
</dbReference>
<keyword evidence="4 5" id="KW-0687">Ribonucleoprotein</keyword>
<dbReference type="GO" id="GO:1990904">
    <property type="term" value="C:ribonucleoprotein complex"/>
    <property type="evidence" value="ECO:0007669"/>
    <property type="project" value="UniProtKB-KW"/>
</dbReference>
<feature type="binding site" evidence="5">
    <location>
        <position position="43"/>
    </location>
    <ligand>
        <name>Zn(2+)</name>
        <dbReference type="ChEBI" id="CHEBI:29105"/>
    </ligand>
</feature>
<feature type="binding site" evidence="5">
    <location>
        <position position="24"/>
    </location>
    <ligand>
        <name>Zn(2+)</name>
        <dbReference type="ChEBI" id="CHEBI:29105"/>
    </ligand>
</feature>
<keyword evidence="5 6" id="KW-0863">Zinc-finger</keyword>
<dbReference type="InterPro" id="IPR023407">
    <property type="entry name" value="Ribosomal_eS27_Zn-bd_dom_sf"/>
</dbReference>
<organism evidence="8">
    <name type="scientific">Ignisphaera aggregans</name>
    <dbReference type="NCBI Taxonomy" id="334771"/>
    <lineage>
        <taxon>Archaea</taxon>
        <taxon>Thermoproteota</taxon>
        <taxon>Thermoprotei</taxon>
        <taxon>Desulfurococcales</taxon>
        <taxon>Desulfurococcaceae</taxon>
        <taxon>Ignisphaera</taxon>
    </lineage>
</organism>
<dbReference type="GO" id="GO:0008270">
    <property type="term" value="F:zinc ion binding"/>
    <property type="evidence" value="ECO:0007669"/>
    <property type="project" value="UniProtKB-UniRule"/>
</dbReference>
<dbReference type="GO" id="GO:0006412">
    <property type="term" value="P:translation"/>
    <property type="evidence" value="ECO:0007669"/>
    <property type="project" value="UniProtKB-UniRule"/>
</dbReference>
<comment type="similarity">
    <text evidence="1 5 6">Belongs to the eukaryotic ribosomal protein eS27 family.</text>
</comment>
<keyword evidence="2 5" id="KW-0862">Zinc</keyword>
<dbReference type="HAMAP" id="MF_00371">
    <property type="entry name" value="Ribosomal_eS27"/>
    <property type="match status" value="1"/>
</dbReference>
<evidence type="ECO:0000313" key="7">
    <source>
        <dbReference type="EMBL" id="HFQ79419.1"/>
    </source>
</evidence>